<dbReference type="AlphaFoldDB" id="G7J0J3"/>
<sequence>MASLSLLGGALIAASVKILLDKIVAGEFIDFVQSWKLDVTLLEKLKITLLSLQAVLHDAEDKQITNPNVKEWLHRLQGAVFEAEDLFDQINTKALKCKVEPDQVRKKFSSPFRKFNRKINSKLQKLFETLELLRNQNLGLKEGVSSSVWYVTPTTSVPVDESAIYGRDDDNKKLVLYRV</sequence>
<protein>
    <submittedName>
        <fullName evidence="5">NB-ARC domain disease resistance protein, putative</fullName>
    </submittedName>
</protein>
<dbReference type="Pfam" id="PF18052">
    <property type="entry name" value="Rx_N"/>
    <property type="match status" value="1"/>
</dbReference>
<dbReference type="PaxDb" id="3880-AES68754"/>
<reference evidence="5 7" key="1">
    <citation type="journal article" date="2011" name="Nature">
        <title>The Medicago genome provides insight into the evolution of rhizobial symbioses.</title>
        <authorList>
            <person name="Young N.D."/>
            <person name="Debelle F."/>
            <person name="Oldroyd G.E."/>
            <person name="Geurts R."/>
            <person name="Cannon S.B."/>
            <person name="Udvardi M.K."/>
            <person name="Benedito V.A."/>
            <person name="Mayer K.F."/>
            <person name="Gouzy J."/>
            <person name="Schoof H."/>
            <person name="Van de Peer Y."/>
            <person name="Proost S."/>
            <person name="Cook D.R."/>
            <person name="Meyers B.C."/>
            <person name="Spannagl M."/>
            <person name="Cheung F."/>
            <person name="De Mita S."/>
            <person name="Krishnakumar V."/>
            <person name="Gundlach H."/>
            <person name="Zhou S."/>
            <person name="Mudge J."/>
            <person name="Bharti A.K."/>
            <person name="Murray J.D."/>
            <person name="Naoumkina M.A."/>
            <person name="Rosen B."/>
            <person name="Silverstein K.A."/>
            <person name="Tang H."/>
            <person name="Rombauts S."/>
            <person name="Zhao P.X."/>
            <person name="Zhou P."/>
            <person name="Barbe V."/>
            <person name="Bardou P."/>
            <person name="Bechner M."/>
            <person name="Bellec A."/>
            <person name="Berger A."/>
            <person name="Berges H."/>
            <person name="Bidwell S."/>
            <person name="Bisseling T."/>
            <person name="Choisne N."/>
            <person name="Couloux A."/>
            <person name="Denny R."/>
            <person name="Deshpande S."/>
            <person name="Dai X."/>
            <person name="Doyle J.J."/>
            <person name="Dudez A.M."/>
            <person name="Farmer A.D."/>
            <person name="Fouteau S."/>
            <person name="Franken C."/>
            <person name="Gibelin C."/>
            <person name="Gish J."/>
            <person name="Goldstein S."/>
            <person name="Gonzalez A.J."/>
            <person name="Green P.J."/>
            <person name="Hallab A."/>
            <person name="Hartog M."/>
            <person name="Hua A."/>
            <person name="Humphray S.J."/>
            <person name="Jeong D.H."/>
            <person name="Jing Y."/>
            <person name="Jocker A."/>
            <person name="Kenton S.M."/>
            <person name="Kim D.J."/>
            <person name="Klee K."/>
            <person name="Lai H."/>
            <person name="Lang C."/>
            <person name="Lin S."/>
            <person name="Macmil S.L."/>
            <person name="Magdelenat G."/>
            <person name="Matthews L."/>
            <person name="McCorrison J."/>
            <person name="Monaghan E.L."/>
            <person name="Mun J.H."/>
            <person name="Najar F.Z."/>
            <person name="Nicholson C."/>
            <person name="Noirot C."/>
            <person name="O'Bleness M."/>
            <person name="Paule C.R."/>
            <person name="Poulain J."/>
            <person name="Prion F."/>
            <person name="Qin B."/>
            <person name="Qu C."/>
            <person name="Retzel E.F."/>
            <person name="Riddle C."/>
            <person name="Sallet E."/>
            <person name="Samain S."/>
            <person name="Samson N."/>
            <person name="Sanders I."/>
            <person name="Saurat O."/>
            <person name="Scarpelli C."/>
            <person name="Schiex T."/>
            <person name="Segurens B."/>
            <person name="Severin A.J."/>
            <person name="Sherrier D.J."/>
            <person name="Shi R."/>
            <person name="Sims S."/>
            <person name="Singer S.R."/>
            <person name="Sinharoy S."/>
            <person name="Sterck L."/>
            <person name="Viollet A."/>
            <person name="Wang B.B."/>
            <person name="Wang K."/>
            <person name="Wang M."/>
            <person name="Wang X."/>
            <person name="Warfsmann J."/>
            <person name="Weissenbach J."/>
            <person name="White D.D."/>
            <person name="White J.D."/>
            <person name="Wiley G.B."/>
            <person name="Wincker P."/>
            <person name="Xing Y."/>
            <person name="Yang L."/>
            <person name="Yao Z."/>
            <person name="Ying F."/>
            <person name="Zhai J."/>
            <person name="Zhou L."/>
            <person name="Zuber A."/>
            <person name="Denarie J."/>
            <person name="Dixon R.A."/>
            <person name="May G.D."/>
            <person name="Schwartz D.C."/>
            <person name="Rogers J."/>
            <person name="Quetier F."/>
            <person name="Town C.D."/>
            <person name="Roe B.A."/>
        </authorList>
    </citation>
    <scope>NUCLEOTIDE SEQUENCE [LARGE SCALE GENOMIC DNA]</scope>
    <source>
        <strain evidence="5">A17</strain>
        <strain evidence="6 7">cv. Jemalong A17</strain>
    </source>
</reference>
<dbReference type="Proteomes" id="UP000002051">
    <property type="component" value="Chromosome 3"/>
</dbReference>
<reference evidence="5 7" key="2">
    <citation type="journal article" date="2014" name="BMC Genomics">
        <title>An improved genome release (version Mt4.0) for the model legume Medicago truncatula.</title>
        <authorList>
            <person name="Tang H."/>
            <person name="Krishnakumar V."/>
            <person name="Bidwell S."/>
            <person name="Rosen B."/>
            <person name="Chan A."/>
            <person name="Zhou S."/>
            <person name="Gentzbittel L."/>
            <person name="Childs K.L."/>
            <person name="Yandell M."/>
            <person name="Gundlach H."/>
            <person name="Mayer K.F."/>
            <person name="Schwartz D.C."/>
            <person name="Town C.D."/>
        </authorList>
    </citation>
    <scope>GENOME REANNOTATION</scope>
    <source>
        <strain evidence="6 7">cv. Jemalong A17</strain>
    </source>
</reference>
<evidence type="ECO:0000259" key="4">
    <source>
        <dbReference type="Pfam" id="PF18052"/>
    </source>
</evidence>
<organism evidence="5 7">
    <name type="scientific">Medicago truncatula</name>
    <name type="common">Barrel medic</name>
    <name type="synonym">Medicago tribuloides</name>
    <dbReference type="NCBI Taxonomy" id="3880"/>
    <lineage>
        <taxon>Eukaryota</taxon>
        <taxon>Viridiplantae</taxon>
        <taxon>Streptophyta</taxon>
        <taxon>Embryophyta</taxon>
        <taxon>Tracheophyta</taxon>
        <taxon>Spermatophyta</taxon>
        <taxon>Magnoliopsida</taxon>
        <taxon>eudicotyledons</taxon>
        <taxon>Gunneridae</taxon>
        <taxon>Pentapetalae</taxon>
        <taxon>rosids</taxon>
        <taxon>fabids</taxon>
        <taxon>Fabales</taxon>
        <taxon>Fabaceae</taxon>
        <taxon>Papilionoideae</taxon>
        <taxon>50 kb inversion clade</taxon>
        <taxon>NPAAA clade</taxon>
        <taxon>Hologalegina</taxon>
        <taxon>IRL clade</taxon>
        <taxon>Trifolieae</taxon>
        <taxon>Medicago</taxon>
    </lineage>
</organism>
<dbReference type="OMA" id="LKCKVEP"/>
<evidence type="ECO:0000256" key="1">
    <source>
        <dbReference type="ARBA" id="ARBA00022737"/>
    </source>
</evidence>
<keyword evidence="3" id="KW-0611">Plant defense</keyword>
<reference evidence="6" key="3">
    <citation type="submission" date="2015-04" db="UniProtKB">
        <authorList>
            <consortium name="EnsemblPlants"/>
        </authorList>
    </citation>
    <scope>IDENTIFICATION</scope>
    <source>
        <strain evidence="6">cv. Jemalong A17</strain>
    </source>
</reference>
<dbReference type="EMBL" id="CM001219">
    <property type="protein sequence ID" value="AES68754.1"/>
    <property type="molecule type" value="Genomic_DNA"/>
</dbReference>
<dbReference type="GO" id="GO:0006952">
    <property type="term" value="P:defense response"/>
    <property type="evidence" value="ECO:0007669"/>
    <property type="project" value="UniProtKB-KW"/>
</dbReference>
<evidence type="ECO:0000256" key="3">
    <source>
        <dbReference type="ARBA" id="ARBA00022821"/>
    </source>
</evidence>
<proteinExistence type="predicted"/>
<dbReference type="HOGENOM" id="CLU_000837_20_1_1"/>
<dbReference type="GO" id="GO:0000166">
    <property type="term" value="F:nucleotide binding"/>
    <property type="evidence" value="ECO:0007669"/>
    <property type="project" value="UniProtKB-KW"/>
</dbReference>
<evidence type="ECO:0000313" key="7">
    <source>
        <dbReference type="Proteomes" id="UP000002051"/>
    </source>
</evidence>
<keyword evidence="7" id="KW-1185">Reference proteome</keyword>
<dbReference type="InterPro" id="IPR041118">
    <property type="entry name" value="Rx_N"/>
</dbReference>
<feature type="domain" description="Disease resistance N-terminal" evidence="4">
    <location>
        <begin position="33"/>
        <end position="106"/>
    </location>
</feature>
<dbReference type="EnsemblPlants" id="AES68754">
    <property type="protein sequence ID" value="AES68754"/>
    <property type="gene ID" value="MTR_3g014500"/>
</dbReference>
<dbReference type="eggNOG" id="KOG4658">
    <property type="taxonomic scope" value="Eukaryota"/>
</dbReference>
<evidence type="ECO:0000313" key="5">
    <source>
        <dbReference type="EMBL" id="AES68754.1"/>
    </source>
</evidence>
<dbReference type="Gene3D" id="1.20.5.4130">
    <property type="match status" value="1"/>
</dbReference>
<evidence type="ECO:0000313" key="6">
    <source>
        <dbReference type="EnsemblPlants" id="AES68754"/>
    </source>
</evidence>
<gene>
    <name evidence="5" type="ordered locus">MTR_3g014500</name>
</gene>
<accession>G7J0J3</accession>
<dbReference type="STRING" id="3880.G7J0J3"/>
<keyword evidence="1" id="KW-0677">Repeat</keyword>
<keyword evidence="2" id="KW-0547">Nucleotide-binding</keyword>
<name>G7J0J3_MEDTR</name>
<evidence type="ECO:0000256" key="2">
    <source>
        <dbReference type="ARBA" id="ARBA00022741"/>
    </source>
</evidence>